<evidence type="ECO:0000313" key="2">
    <source>
        <dbReference type="Proteomes" id="UP000078200"/>
    </source>
</evidence>
<evidence type="ECO:0000313" key="1">
    <source>
        <dbReference type="EnsemblMetazoa" id="GAUT047769-PA"/>
    </source>
</evidence>
<dbReference type="EnsemblMetazoa" id="GAUT047769-RA">
    <property type="protein sequence ID" value="GAUT047769-PA"/>
    <property type="gene ID" value="GAUT047769"/>
</dbReference>
<dbReference type="VEuPathDB" id="VectorBase:GAUT047769"/>
<keyword evidence="2" id="KW-1185">Reference proteome</keyword>
<organism evidence="1 2">
    <name type="scientific">Glossina austeni</name>
    <name type="common">Savannah tsetse fly</name>
    <dbReference type="NCBI Taxonomy" id="7395"/>
    <lineage>
        <taxon>Eukaryota</taxon>
        <taxon>Metazoa</taxon>
        <taxon>Ecdysozoa</taxon>
        <taxon>Arthropoda</taxon>
        <taxon>Hexapoda</taxon>
        <taxon>Insecta</taxon>
        <taxon>Pterygota</taxon>
        <taxon>Neoptera</taxon>
        <taxon>Endopterygota</taxon>
        <taxon>Diptera</taxon>
        <taxon>Brachycera</taxon>
        <taxon>Muscomorpha</taxon>
        <taxon>Hippoboscoidea</taxon>
        <taxon>Glossinidae</taxon>
        <taxon>Glossina</taxon>
    </lineage>
</organism>
<dbReference type="AlphaFoldDB" id="A0A1A9VU83"/>
<name>A0A1A9VU83_GLOAU</name>
<accession>A0A1A9VU83</accession>
<proteinExistence type="predicted"/>
<protein>
    <submittedName>
        <fullName evidence="1">Uncharacterized protein</fullName>
    </submittedName>
</protein>
<reference evidence="1" key="1">
    <citation type="submission" date="2020-05" db="UniProtKB">
        <authorList>
            <consortium name="EnsemblMetazoa"/>
        </authorList>
    </citation>
    <scope>IDENTIFICATION</scope>
    <source>
        <strain evidence="1">TTRI</strain>
    </source>
</reference>
<sequence length="81" mass="8591">MNMMAAQFINSANAAVDSSNSGAMCLLDAKATAANEQKERQALKNETFSNIIFLRGETQGAGSKYLSGIEMSGISGLSRNR</sequence>
<dbReference type="Proteomes" id="UP000078200">
    <property type="component" value="Unassembled WGS sequence"/>
</dbReference>
<dbReference type="STRING" id="7395.A0A1A9VU83"/>